<dbReference type="InParanoid" id="T1EWK0"/>
<dbReference type="Proteomes" id="UP000015101">
    <property type="component" value="Unassembled WGS sequence"/>
</dbReference>
<dbReference type="GeneID" id="20200950"/>
<proteinExistence type="predicted"/>
<gene>
    <name evidence="2" type="primary">20200950</name>
    <name evidence="1" type="ORF">HELRODRAFT_165298</name>
</gene>
<dbReference type="HOGENOM" id="CLU_1322204_0_0_1"/>
<reference evidence="3" key="1">
    <citation type="submission" date="2012-12" db="EMBL/GenBank/DDBJ databases">
        <authorList>
            <person name="Hellsten U."/>
            <person name="Grimwood J."/>
            <person name="Chapman J.A."/>
            <person name="Shapiro H."/>
            <person name="Aerts A."/>
            <person name="Otillar R.P."/>
            <person name="Terry A.Y."/>
            <person name="Boore J.L."/>
            <person name="Simakov O."/>
            <person name="Marletaz F."/>
            <person name="Cho S.-J."/>
            <person name="Edsinger-Gonzales E."/>
            <person name="Havlak P."/>
            <person name="Kuo D.-H."/>
            <person name="Larsson T."/>
            <person name="Lv J."/>
            <person name="Arendt D."/>
            <person name="Savage R."/>
            <person name="Osoegawa K."/>
            <person name="de Jong P."/>
            <person name="Lindberg D.R."/>
            <person name="Seaver E.C."/>
            <person name="Weisblat D.A."/>
            <person name="Putnam N.H."/>
            <person name="Grigoriev I.V."/>
            <person name="Rokhsar D.S."/>
        </authorList>
    </citation>
    <scope>NUCLEOTIDE SEQUENCE</scope>
</reference>
<keyword evidence="3" id="KW-1185">Reference proteome</keyword>
<reference evidence="1 3" key="2">
    <citation type="journal article" date="2013" name="Nature">
        <title>Insights into bilaterian evolution from three spiralian genomes.</title>
        <authorList>
            <person name="Simakov O."/>
            <person name="Marletaz F."/>
            <person name="Cho S.J."/>
            <person name="Edsinger-Gonzales E."/>
            <person name="Havlak P."/>
            <person name="Hellsten U."/>
            <person name="Kuo D.H."/>
            <person name="Larsson T."/>
            <person name="Lv J."/>
            <person name="Arendt D."/>
            <person name="Savage R."/>
            <person name="Osoegawa K."/>
            <person name="de Jong P."/>
            <person name="Grimwood J."/>
            <person name="Chapman J.A."/>
            <person name="Shapiro H."/>
            <person name="Aerts A."/>
            <person name="Otillar R.P."/>
            <person name="Terry A.Y."/>
            <person name="Boore J.L."/>
            <person name="Grigoriev I.V."/>
            <person name="Lindberg D.R."/>
            <person name="Seaver E.C."/>
            <person name="Weisblat D.A."/>
            <person name="Putnam N.H."/>
            <person name="Rokhsar D.S."/>
        </authorList>
    </citation>
    <scope>NUCLEOTIDE SEQUENCE</scope>
</reference>
<evidence type="ECO:0000313" key="2">
    <source>
        <dbReference type="EnsemblMetazoa" id="HelroP165298"/>
    </source>
</evidence>
<evidence type="ECO:0000313" key="3">
    <source>
        <dbReference type="Proteomes" id="UP000015101"/>
    </source>
</evidence>
<dbReference type="CTD" id="20200950"/>
<evidence type="ECO:0000313" key="1">
    <source>
        <dbReference type="EMBL" id="ESN91293.1"/>
    </source>
</evidence>
<dbReference type="KEGG" id="hro:HELRODRAFT_165298"/>
<dbReference type="EnsemblMetazoa" id="HelroT165298">
    <property type="protein sequence ID" value="HelroP165298"/>
    <property type="gene ID" value="HelroG165298"/>
</dbReference>
<organism evidence="2 3">
    <name type="scientific">Helobdella robusta</name>
    <name type="common">Californian leech</name>
    <dbReference type="NCBI Taxonomy" id="6412"/>
    <lineage>
        <taxon>Eukaryota</taxon>
        <taxon>Metazoa</taxon>
        <taxon>Spiralia</taxon>
        <taxon>Lophotrochozoa</taxon>
        <taxon>Annelida</taxon>
        <taxon>Clitellata</taxon>
        <taxon>Hirudinea</taxon>
        <taxon>Rhynchobdellida</taxon>
        <taxon>Glossiphoniidae</taxon>
        <taxon>Helobdella</taxon>
    </lineage>
</organism>
<dbReference type="AlphaFoldDB" id="T1EWK0"/>
<sequence length="208" mass="23420">MCAVRCALAVEDIAGTFFESSATYSCVEESVDKSDCTTDKNDVENWDQGRVAKKLPSGLTDWKEGKNYISSQTEDFSDYLCQKYRNEPLPALGAQESKAVAFVDGKRWNEIQADKEESLDVQKFICLETTEEKMHFVVDSHSMSGRFGTRFCAYKCTQSDKVDWCDPSQFDAQQDKMATWAGPFTTLKPEVGGLPVKTLEYSYKLLAD</sequence>
<dbReference type="RefSeq" id="XP_009030172.1">
    <property type="nucleotide sequence ID" value="XM_009031924.1"/>
</dbReference>
<name>T1EWK0_HELRO</name>
<protein>
    <submittedName>
        <fullName evidence="1 2">Uncharacterized protein</fullName>
    </submittedName>
</protein>
<accession>T1EWK0</accession>
<dbReference type="EMBL" id="KB097700">
    <property type="protein sequence ID" value="ESN91293.1"/>
    <property type="molecule type" value="Genomic_DNA"/>
</dbReference>
<dbReference type="EMBL" id="AMQM01002016">
    <property type="status" value="NOT_ANNOTATED_CDS"/>
    <property type="molecule type" value="Genomic_DNA"/>
</dbReference>
<reference evidence="2" key="3">
    <citation type="submission" date="2015-06" db="UniProtKB">
        <authorList>
            <consortium name="EnsemblMetazoa"/>
        </authorList>
    </citation>
    <scope>IDENTIFICATION</scope>
</reference>